<keyword evidence="2" id="KW-1185">Reference proteome</keyword>
<evidence type="ECO:0000313" key="2">
    <source>
        <dbReference type="Proteomes" id="UP001370758"/>
    </source>
</evidence>
<dbReference type="Proteomes" id="UP001370758">
    <property type="component" value="Unassembled WGS sequence"/>
</dbReference>
<proteinExistence type="predicted"/>
<dbReference type="EMBL" id="JAVHJL010000009">
    <property type="protein sequence ID" value="KAK6497606.1"/>
    <property type="molecule type" value="Genomic_DNA"/>
</dbReference>
<evidence type="ECO:0000313" key="1">
    <source>
        <dbReference type="EMBL" id="KAK6497606.1"/>
    </source>
</evidence>
<organism evidence="1 2">
    <name type="scientific">Arthrobotrys musiformis</name>
    <dbReference type="NCBI Taxonomy" id="47236"/>
    <lineage>
        <taxon>Eukaryota</taxon>
        <taxon>Fungi</taxon>
        <taxon>Dikarya</taxon>
        <taxon>Ascomycota</taxon>
        <taxon>Pezizomycotina</taxon>
        <taxon>Orbiliomycetes</taxon>
        <taxon>Orbiliales</taxon>
        <taxon>Orbiliaceae</taxon>
        <taxon>Arthrobotrys</taxon>
    </lineage>
</organism>
<name>A0AAV9VYL8_9PEZI</name>
<accession>A0AAV9VYL8</accession>
<sequence length="94" mass="11099">MRRVRDCAKNITGVDGLISNILEMLQDEDAVRYNLRTAMENLHENANRCVRETNSMHEKFEMLLKFVMALQTSIIEQLNRLQLFSRHRYSSNPE</sequence>
<dbReference type="AlphaFoldDB" id="A0AAV9VYL8"/>
<comment type="caution">
    <text evidence="1">The sequence shown here is derived from an EMBL/GenBank/DDBJ whole genome shotgun (WGS) entry which is preliminary data.</text>
</comment>
<gene>
    <name evidence="1" type="ORF">TWF481_012012</name>
</gene>
<protein>
    <submittedName>
        <fullName evidence="1">Uncharacterized protein</fullName>
    </submittedName>
</protein>
<reference evidence="1 2" key="1">
    <citation type="submission" date="2023-08" db="EMBL/GenBank/DDBJ databases">
        <authorList>
            <person name="Palmer J.M."/>
        </authorList>
    </citation>
    <scope>NUCLEOTIDE SEQUENCE [LARGE SCALE GENOMIC DNA]</scope>
    <source>
        <strain evidence="1 2">TWF481</strain>
    </source>
</reference>